<evidence type="ECO:0000256" key="5">
    <source>
        <dbReference type="ARBA" id="ARBA00023274"/>
    </source>
</evidence>
<dbReference type="PANTHER" id="PTHR10744:SF1">
    <property type="entry name" value="SMALL RIBOSOMAL SUBUNIT PROTEIN US17M"/>
    <property type="match status" value="1"/>
</dbReference>
<protein>
    <recommendedName>
        <fullName evidence="6">Small ribosomal subunit protein uS17</fullName>
    </recommendedName>
</protein>
<evidence type="ECO:0000256" key="2">
    <source>
        <dbReference type="ARBA" id="ARBA00022730"/>
    </source>
</evidence>
<dbReference type="GO" id="GO:0019843">
    <property type="term" value="F:rRNA binding"/>
    <property type="evidence" value="ECO:0007669"/>
    <property type="project" value="UniProtKB-UniRule"/>
</dbReference>
<evidence type="ECO:0000256" key="1">
    <source>
        <dbReference type="ARBA" id="ARBA00010254"/>
    </source>
</evidence>
<comment type="function">
    <text evidence="6">One of the primary rRNA binding proteins, it binds specifically to the 5'-end of 16S ribosomal RNA.</text>
</comment>
<gene>
    <name evidence="6" type="primary">rpsQ</name>
    <name evidence="7" type="ORF">UR73_C0003G0012</name>
</gene>
<accession>A0A0G0FF73</accession>
<keyword evidence="5 6" id="KW-0687">Ribonucleoprotein</keyword>
<dbReference type="InterPro" id="IPR000266">
    <property type="entry name" value="Ribosomal_uS17"/>
</dbReference>
<organism evidence="7 8">
    <name type="scientific">candidate division WS6 bacterium GW2011_GWF1_35_23</name>
    <dbReference type="NCBI Taxonomy" id="1619097"/>
    <lineage>
        <taxon>Bacteria</taxon>
        <taxon>Candidatus Dojkabacteria</taxon>
    </lineage>
</organism>
<dbReference type="GO" id="GO:0003735">
    <property type="term" value="F:structural constituent of ribosome"/>
    <property type="evidence" value="ECO:0007669"/>
    <property type="project" value="InterPro"/>
</dbReference>
<evidence type="ECO:0000313" key="8">
    <source>
        <dbReference type="Proteomes" id="UP000034816"/>
    </source>
</evidence>
<evidence type="ECO:0000256" key="3">
    <source>
        <dbReference type="ARBA" id="ARBA00022884"/>
    </source>
</evidence>
<dbReference type="Gene3D" id="2.40.50.140">
    <property type="entry name" value="Nucleic acid-binding proteins"/>
    <property type="match status" value="1"/>
</dbReference>
<keyword evidence="3 6" id="KW-0694">RNA-binding</keyword>
<dbReference type="Proteomes" id="UP000034816">
    <property type="component" value="Unassembled WGS sequence"/>
</dbReference>
<dbReference type="GO" id="GO:0022627">
    <property type="term" value="C:cytosolic small ribosomal subunit"/>
    <property type="evidence" value="ECO:0007669"/>
    <property type="project" value="TreeGrafter"/>
</dbReference>
<dbReference type="EMBL" id="LBQH01000003">
    <property type="protein sequence ID" value="KKP78117.1"/>
    <property type="molecule type" value="Genomic_DNA"/>
</dbReference>
<dbReference type="GO" id="GO:0006412">
    <property type="term" value="P:translation"/>
    <property type="evidence" value="ECO:0007669"/>
    <property type="project" value="UniProtKB-UniRule"/>
</dbReference>
<evidence type="ECO:0000256" key="6">
    <source>
        <dbReference type="HAMAP-Rule" id="MF_01345"/>
    </source>
</evidence>
<comment type="similarity">
    <text evidence="1 6">Belongs to the universal ribosomal protein uS17 family.</text>
</comment>
<proteinExistence type="inferred from homology"/>
<dbReference type="PANTHER" id="PTHR10744">
    <property type="entry name" value="40S RIBOSOMAL PROTEIN S11 FAMILY MEMBER"/>
    <property type="match status" value="1"/>
</dbReference>
<keyword evidence="4 6" id="KW-0689">Ribosomal protein</keyword>
<dbReference type="CDD" id="cd00364">
    <property type="entry name" value="Ribosomal_uS17"/>
    <property type="match status" value="1"/>
</dbReference>
<dbReference type="Pfam" id="PF00366">
    <property type="entry name" value="Ribosomal_S17"/>
    <property type="match status" value="1"/>
</dbReference>
<dbReference type="NCBIfam" id="NF004123">
    <property type="entry name" value="PRK05610.1"/>
    <property type="match status" value="1"/>
</dbReference>
<dbReference type="PRINTS" id="PR00973">
    <property type="entry name" value="RIBOSOMALS17"/>
</dbReference>
<sequence length="90" mass="10582">MENNINKKGRKRELQGEVVSNKMTKTVRVRVDSVVRHPLYQKVQTRNKVFFAHTEKDLNIGDKVVIRESKPYSKNVKWVVVEKNDDTKTK</sequence>
<dbReference type="InterPro" id="IPR019984">
    <property type="entry name" value="Ribosomal_uS17_bact/chlr"/>
</dbReference>
<dbReference type="InterPro" id="IPR012340">
    <property type="entry name" value="NA-bd_OB-fold"/>
</dbReference>
<dbReference type="SUPFAM" id="SSF50249">
    <property type="entry name" value="Nucleic acid-binding proteins"/>
    <property type="match status" value="1"/>
</dbReference>
<evidence type="ECO:0000313" key="7">
    <source>
        <dbReference type="EMBL" id="KKP78117.1"/>
    </source>
</evidence>
<keyword evidence="2 6" id="KW-0699">rRNA-binding</keyword>
<evidence type="ECO:0000256" key="4">
    <source>
        <dbReference type="ARBA" id="ARBA00022980"/>
    </source>
</evidence>
<reference evidence="7 8" key="1">
    <citation type="journal article" date="2015" name="Nature">
        <title>rRNA introns, odd ribosomes, and small enigmatic genomes across a large radiation of phyla.</title>
        <authorList>
            <person name="Brown C.T."/>
            <person name="Hug L.A."/>
            <person name="Thomas B.C."/>
            <person name="Sharon I."/>
            <person name="Castelle C.J."/>
            <person name="Singh A."/>
            <person name="Wilkins M.J."/>
            <person name="Williams K.H."/>
            <person name="Banfield J.F."/>
        </authorList>
    </citation>
    <scope>NUCLEOTIDE SEQUENCE [LARGE SCALE GENOMIC DNA]</scope>
</reference>
<dbReference type="HAMAP" id="MF_01345_B">
    <property type="entry name" value="Ribosomal_uS17_B"/>
    <property type="match status" value="1"/>
</dbReference>
<dbReference type="AlphaFoldDB" id="A0A0G0FF73"/>
<name>A0A0G0FF73_9BACT</name>
<comment type="subunit">
    <text evidence="6">Part of the 30S ribosomal subunit.</text>
</comment>
<comment type="caution">
    <text evidence="7">The sequence shown here is derived from an EMBL/GenBank/DDBJ whole genome shotgun (WGS) entry which is preliminary data.</text>
</comment>